<accession>A0ABT3FUM3</accession>
<reference evidence="3 4" key="1">
    <citation type="submission" date="2022-10" db="EMBL/GenBank/DDBJ databases">
        <title>Luteolibacter flavescens strain MCCC 1K03193, whole genome shotgun sequencing project.</title>
        <authorList>
            <person name="Zhao G."/>
            <person name="Shen L."/>
        </authorList>
    </citation>
    <scope>NUCLEOTIDE SEQUENCE [LARGE SCALE GENOMIC DNA]</scope>
    <source>
        <strain evidence="3 4">MCCC 1K03193</strain>
    </source>
</reference>
<comment type="caution">
    <text evidence="3">The sequence shown here is derived from an EMBL/GenBank/DDBJ whole genome shotgun (WGS) entry which is preliminary data.</text>
</comment>
<dbReference type="PANTHER" id="PTHR36844">
    <property type="entry name" value="PROTEASE PRSW"/>
    <property type="match status" value="1"/>
</dbReference>
<keyword evidence="3" id="KW-0645">Protease</keyword>
<keyword evidence="1" id="KW-0472">Membrane</keyword>
<dbReference type="GO" id="GO:0008233">
    <property type="term" value="F:peptidase activity"/>
    <property type="evidence" value="ECO:0007669"/>
    <property type="project" value="UniProtKB-KW"/>
</dbReference>
<feature type="domain" description="GYF" evidence="2">
    <location>
        <begin position="13"/>
        <end position="58"/>
    </location>
</feature>
<dbReference type="InterPro" id="IPR025640">
    <property type="entry name" value="GYF_2"/>
</dbReference>
<dbReference type="Pfam" id="PF14237">
    <property type="entry name" value="GYF_2"/>
    <property type="match status" value="1"/>
</dbReference>
<organism evidence="3 4">
    <name type="scientific">Luteolibacter flavescens</name>
    <dbReference type="NCBI Taxonomy" id="1859460"/>
    <lineage>
        <taxon>Bacteria</taxon>
        <taxon>Pseudomonadati</taxon>
        <taxon>Verrucomicrobiota</taxon>
        <taxon>Verrucomicrobiia</taxon>
        <taxon>Verrucomicrobiales</taxon>
        <taxon>Verrucomicrobiaceae</taxon>
        <taxon>Luteolibacter</taxon>
    </lineage>
</organism>
<keyword evidence="4" id="KW-1185">Reference proteome</keyword>
<feature type="transmembrane region" description="Helical" evidence="1">
    <location>
        <begin position="298"/>
        <end position="321"/>
    </location>
</feature>
<dbReference type="EMBL" id="JAPDDS010000016">
    <property type="protein sequence ID" value="MCW1887281.1"/>
    <property type="molecule type" value="Genomic_DNA"/>
</dbReference>
<feature type="transmembrane region" description="Helical" evidence="1">
    <location>
        <begin position="342"/>
        <end position="363"/>
    </location>
</feature>
<gene>
    <name evidence="3" type="ORF">OKA04_21265</name>
</gene>
<evidence type="ECO:0000256" key="1">
    <source>
        <dbReference type="SAM" id="Phobius"/>
    </source>
</evidence>
<keyword evidence="1" id="KW-0812">Transmembrane</keyword>
<dbReference type="PANTHER" id="PTHR36844:SF1">
    <property type="entry name" value="PROTEASE PRSW"/>
    <property type="match status" value="1"/>
</dbReference>
<keyword evidence="3" id="KW-0378">Hydrolase</keyword>
<keyword evidence="1" id="KW-1133">Transmembrane helix</keyword>
<feature type="transmembrane region" description="Helical" evidence="1">
    <location>
        <begin position="173"/>
        <end position="191"/>
    </location>
</feature>
<dbReference type="EC" id="3.4.-.-" evidence="3"/>
<feature type="transmembrane region" description="Helical" evidence="1">
    <location>
        <begin position="203"/>
        <end position="224"/>
    </location>
</feature>
<dbReference type="GO" id="GO:0006508">
    <property type="term" value="P:proteolysis"/>
    <property type="evidence" value="ECO:0007669"/>
    <property type="project" value="UniProtKB-KW"/>
</dbReference>
<feature type="transmembrane region" description="Helical" evidence="1">
    <location>
        <begin position="141"/>
        <end position="161"/>
    </location>
</feature>
<proteinExistence type="predicted"/>
<dbReference type="RefSeq" id="WP_264503237.1">
    <property type="nucleotide sequence ID" value="NZ_JAPDDS010000016.1"/>
</dbReference>
<sequence length="415" mass="44891">MSNLPPPIPKAYWYYSKDGQTFGPYTGEVLQQKLQAGELTTRTLVAAAGDSGWRSLAEAMGTVPTPPPLAGGEKPTLLAGLAGKVSEASGLEKLEGFSLKHLFSEVTRKHSPEQIEEHFSVGTATTTPPLQSVNAAWPTPWAFVHLLGLSLASSLVLYWALMRFQNPNLIPGWIFVGCFGIPFSVLVFFIESNQLRNVSFYRVMALLIPGGILSLVTSLLIFEYTKLHSYIGAMSAGIVEEVGKLIAVIFFTRKWVKFGWTLNGMLFGAAVGTGFSAFESAGYVFVSMARNSEPETIMMMRAFLSPFTHTIWTAAAAAALWRVKGDRPFEMAMVGDPRFVRIFVIVAGLHMLWNSPLAIPIVGGDMGFIAFRILLGLVGWIVVLLLLQAGLKEVRAAQAGLASAGPDSGKLSSPS</sequence>
<dbReference type="Proteomes" id="UP001207930">
    <property type="component" value="Unassembled WGS sequence"/>
</dbReference>
<feature type="transmembrane region" description="Helical" evidence="1">
    <location>
        <begin position="369"/>
        <end position="387"/>
    </location>
</feature>
<evidence type="ECO:0000259" key="2">
    <source>
        <dbReference type="Pfam" id="PF14237"/>
    </source>
</evidence>
<dbReference type="Pfam" id="PF13367">
    <property type="entry name" value="PrsW-protease"/>
    <property type="match status" value="1"/>
</dbReference>
<dbReference type="InterPro" id="IPR026898">
    <property type="entry name" value="PrsW"/>
</dbReference>
<evidence type="ECO:0000313" key="4">
    <source>
        <dbReference type="Proteomes" id="UP001207930"/>
    </source>
</evidence>
<feature type="transmembrane region" description="Helical" evidence="1">
    <location>
        <begin position="264"/>
        <end position="286"/>
    </location>
</feature>
<evidence type="ECO:0000313" key="3">
    <source>
        <dbReference type="EMBL" id="MCW1887281.1"/>
    </source>
</evidence>
<name>A0ABT3FUM3_9BACT</name>
<protein>
    <submittedName>
        <fullName evidence="3">PrsW family glutamic-type intramembrane protease</fullName>
        <ecNumber evidence="3">3.4.-.-</ecNumber>
    </submittedName>
</protein>